<protein>
    <submittedName>
        <fullName evidence="1">Uncharacterized protein</fullName>
    </submittedName>
</protein>
<reference evidence="2" key="1">
    <citation type="journal article" date="2018" name="BMC Genomics">
        <title>Genomic insights into host adaptation between the wheat stripe rust pathogen (Puccinia striiformis f. sp. tritici) and the barley stripe rust pathogen (Puccinia striiformis f. sp. hordei).</title>
        <authorList>
            <person name="Xia C."/>
            <person name="Wang M."/>
            <person name="Yin C."/>
            <person name="Cornejo O.E."/>
            <person name="Hulbert S.H."/>
            <person name="Chen X."/>
        </authorList>
    </citation>
    <scope>NUCLEOTIDE SEQUENCE [LARGE SCALE GENOMIC DNA]</scope>
    <source>
        <strain evidence="2">93-210</strain>
    </source>
</reference>
<evidence type="ECO:0000313" key="1">
    <source>
        <dbReference type="EMBL" id="KAI7938757.1"/>
    </source>
</evidence>
<organism evidence="1 2">
    <name type="scientific">Puccinia striiformis f. sp. tritici</name>
    <dbReference type="NCBI Taxonomy" id="168172"/>
    <lineage>
        <taxon>Eukaryota</taxon>
        <taxon>Fungi</taxon>
        <taxon>Dikarya</taxon>
        <taxon>Basidiomycota</taxon>
        <taxon>Pucciniomycotina</taxon>
        <taxon>Pucciniomycetes</taxon>
        <taxon>Pucciniales</taxon>
        <taxon>Pucciniaceae</taxon>
        <taxon>Puccinia</taxon>
    </lineage>
</organism>
<name>A0ACC0DTG7_9BASI</name>
<comment type="caution">
    <text evidence="1">The sequence shown here is derived from an EMBL/GenBank/DDBJ whole genome shotgun (WGS) entry which is preliminary data.</text>
</comment>
<dbReference type="EMBL" id="CM045879">
    <property type="protein sequence ID" value="KAI7938757.1"/>
    <property type="molecule type" value="Genomic_DNA"/>
</dbReference>
<accession>A0ACC0DTG7</accession>
<sequence length="65" mass="6857">MYCGPCLHTQSTSDSLQFGGSGSGMLGSATTITFNVNRRVSEMHFVGHVHSWSIQGIGVSVDALV</sequence>
<dbReference type="Proteomes" id="UP001060170">
    <property type="component" value="Chromosome 15"/>
</dbReference>
<reference evidence="2" key="2">
    <citation type="journal article" date="2018" name="Mol. Plant Microbe Interact.">
        <title>Genome sequence resources for the wheat stripe rust pathogen (Puccinia striiformis f. sp. tritici) and the barley stripe rust pathogen (Puccinia striiformis f. sp. hordei).</title>
        <authorList>
            <person name="Xia C."/>
            <person name="Wang M."/>
            <person name="Yin C."/>
            <person name="Cornejo O.E."/>
            <person name="Hulbert S.H."/>
            <person name="Chen X."/>
        </authorList>
    </citation>
    <scope>NUCLEOTIDE SEQUENCE [LARGE SCALE GENOMIC DNA]</scope>
    <source>
        <strain evidence="2">93-210</strain>
    </source>
</reference>
<evidence type="ECO:0000313" key="2">
    <source>
        <dbReference type="Proteomes" id="UP001060170"/>
    </source>
</evidence>
<gene>
    <name evidence="1" type="ORF">MJO28_014336</name>
</gene>
<keyword evidence="2" id="KW-1185">Reference proteome</keyword>
<proteinExistence type="predicted"/>
<reference evidence="1 2" key="3">
    <citation type="journal article" date="2022" name="Microbiol. Spectr.">
        <title>Folding features and dynamics of 3D genome architecture in plant fungal pathogens.</title>
        <authorList>
            <person name="Xia C."/>
        </authorList>
    </citation>
    <scope>NUCLEOTIDE SEQUENCE [LARGE SCALE GENOMIC DNA]</scope>
    <source>
        <strain evidence="1 2">93-210</strain>
    </source>
</reference>